<dbReference type="RefSeq" id="WP_137634362.1">
    <property type="nucleotide sequence ID" value="NZ_BJDL01000009.1"/>
</dbReference>
<gene>
    <name evidence="2" type="ORF">ACFQ5L_07940</name>
</gene>
<feature type="transmembrane region" description="Helical" evidence="1">
    <location>
        <begin position="184"/>
        <end position="205"/>
    </location>
</feature>
<dbReference type="Proteomes" id="UP001597188">
    <property type="component" value="Unassembled WGS sequence"/>
</dbReference>
<dbReference type="EMBL" id="JBHTOJ010000017">
    <property type="protein sequence ID" value="MFD1420884.1"/>
    <property type="molecule type" value="Genomic_DNA"/>
</dbReference>
<keyword evidence="3" id="KW-1185">Reference proteome</keyword>
<reference evidence="3" key="1">
    <citation type="journal article" date="2019" name="Int. J. Syst. Evol. Microbiol.">
        <title>The Global Catalogue of Microorganisms (GCM) 10K type strain sequencing project: providing services to taxonomists for standard genome sequencing and annotation.</title>
        <authorList>
            <consortium name="The Broad Institute Genomics Platform"/>
            <consortium name="The Broad Institute Genome Sequencing Center for Infectious Disease"/>
            <person name="Wu L."/>
            <person name="Ma J."/>
        </authorList>
    </citation>
    <scope>NUCLEOTIDE SEQUENCE [LARGE SCALE GENOMIC DNA]</scope>
    <source>
        <strain evidence="3">CCM 8931</strain>
    </source>
</reference>
<feature type="transmembrane region" description="Helical" evidence="1">
    <location>
        <begin position="149"/>
        <end position="172"/>
    </location>
</feature>
<comment type="caution">
    <text evidence="2">The sequence shown here is derived from an EMBL/GenBank/DDBJ whole genome shotgun (WGS) entry which is preliminary data.</text>
</comment>
<feature type="transmembrane region" description="Helical" evidence="1">
    <location>
        <begin position="17"/>
        <end position="33"/>
    </location>
</feature>
<evidence type="ECO:0008006" key="4">
    <source>
        <dbReference type="Google" id="ProtNLM"/>
    </source>
</evidence>
<evidence type="ECO:0000256" key="1">
    <source>
        <dbReference type="SAM" id="Phobius"/>
    </source>
</evidence>
<feature type="transmembrane region" description="Helical" evidence="1">
    <location>
        <begin position="327"/>
        <end position="345"/>
    </location>
</feature>
<feature type="transmembrane region" description="Helical" evidence="1">
    <location>
        <begin position="105"/>
        <end position="122"/>
    </location>
</feature>
<feature type="transmembrane region" description="Helical" evidence="1">
    <location>
        <begin position="255"/>
        <end position="275"/>
    </location>
</feature>
<keyword evidence="1" id="KW-0812">Transmembrane</keyword>
<evidence type="ECO:0000313" key="2">
    <source>
        <dbReference type="EMBL" id="MFD1420884.1"/>
    </source>
</evidence>
<keyword evidence="1" id="KW-1133">Transmembrane helix</keyword>
<organism evidence="2 3">
    <name type="scientific">Lactiplantibacillus songbeiensis</name>
    <dbReference type="NCBI Taxonomy" id="2559920"/>
    <lineage>
        <taxon>Bacteria</taxon>
        <taxon>Bacillati</taxon>
        <taxon>Bacillota</taxon>
        <taxon>Bacilli</taxon>
        <taxon>Lactobacillales</taxon>
        <taxon>Lactobacillaceae</taxon>
        <taxon>Lactiplantibacillus</taxon>
    </lineage>
</organism>
<sequence>MSNQTVNRLWRSQSKSWFRWLMITLILIGWVTAMQTTQSQHSAVTMTRSERLRQAKDYRQHPKEYRVHGKVVSLTVYNDNQNQFFLKNQFKVKGMDRTIERNPTIGYYSVLILAGLFLAFWGRRTHYTEFLLSLGATRTQLFLVQLRQLVWLVGTVAVAQLIHWGWIIGVIPEKYQRYRSLSGLFGNSVSVVMIGAGLLVLGWLIGQVTPQFWLAGVLGLLNWRFFNGMFTNSGYLSFFLGPDAPIPAGWFYEHYYLASLMIGIATVLGLILIWWQSQQWTADEMAGPTQRLLATSLYCASFAIGVGSIIGDVFIQSLNLFNSSAPWYELVGIVLALMVSLGWRYNQIRRLKGVSQVA</sequence>
<accession>A0ABW4C3F5</accession>
<proteinExistence type="predicted"/>
<name>A0ABW4C3F5_9LACO</name>
<feature type="transmembrane region" description="Helical" evidence="1">
    <location>
        <begin position="296"/>
        <end position="315"/>
    </location>
</feature>
<evidence type="ECO:0000313" key="3">
    <source>
        <dbReference type="Proteomes" id="UP001597188"/>
    </source>
</evidence>
<keyword evidence="1" id="KW-0472">Membrane</keyword>
<protein>
    <recommendedName>
        <fullName evidence="4">ABC transporter permease</fullName>
    </recommendedName>
</protein>